<sequence>MGSGDRQFHRRSFRNLAYESQRLQEKPNKNVSTLFGDDSIDYGDLTGYALKGAYSLSNYRPNAGILSSGAATDTFGSQIKQISKTGYENSYEDNNAHEVRLEGPNAITDTSKQKLDISLKDITEIALTALAFFSFGMFTLQVLMCIAMSNEEGSNLMMLPVEATDTSDINDGTEEIRRKKRSTHNQITSGRNED</sequence>
<protein>
    <submittedName>
        <fullName evidence="2">Uncharacterized protein</fullName>
    </submittedName>
</protein>
<gene>
    <name evidence="2" type="ORF">DMAD_07831</name>
</gene>
<dbReference type="Proteomes" id="UP001500889">
    <property type="component" value="Chromosome O"/>
</dbReference>
<name>A0AAU9ERU9_DROMD</name>
<organism evidence="2 3">
    <name type="scientific">Drosophila madeirensis</name>
    <name type="common">Fruit fly</name>
    <dbReference type="NCBI Taxonomy" id="30013"/>
    <lineage>
        <taxon>Eukaryota</taxon>
        <taxon>Metazoa</taxon>
        <taxon>Ecdysozoa</taxon>
        <taxon>Arthropoda</taxon>
        <taxon>Hexapoda</taxon>
        <taxon>Insecta</taxon>
        <taxon>Pterygota</taxon>
        <taxon>Neoptera</taxon>
        <taxon>Endopterygota</taxon>
        <taxon>Diptera</taxon>
        <taxon>Brachycera</taxon>
        <taxon>Muscomorpha</taxon>
        <taxon>Ephydroidea</taxon>
        <taxon>Drosophilidae</taxon>
        <taxon>Drosophila</taxon>
        <taxon>Sophophora</taxon>
    </lineage>
</organism>
<feature type="transmembrane region" description="Helical" evidence="1">
    <location>
        <begin position="125"/>
        <end position="149"/>
    </location>
</feature>
<dbReference type="AlphaFoldDB" id="A0AAU9ERU9"/>
<reference evidence="2 3" key="1">
    <citation type="submission" date="2024-02" db="EMBL/GenBank/DDBJ databases">
        <title>A chromosome-level genome assembly of Drosophila madeirensis, a fruit fly species endemic to Madeira island.</title>
        <authorList>
            <person name="Tomihara K."/>
            <person name="Llopart A."/>
            <person name="Yamamoto D."/>
        </authorList>
    </citation>
    <scope>NUCLEOTIDE SEQUENCE [LARGE SCALE GENOMIC DNA]</scope>
    <source>
        <strain evidence="2 3">RF1</strain>
    </source>
</reference>
<keyword evidence="3" id="KW-1185">Reference proteome</keyword>
<keyword evidence="1" id="KW-1133">Transmembrane helix</keyword>
<keyword evidence="1" id="KW-0472">Membrane</keyword>
<dbReference type="EMBL" id="AP029263">
    <property type="protein sequence ID" value="BFF88967.1"/>
    <property type="molecule type" value="Genomic_DNA"/>
</dbReference>
<accession>A0AAU9ERU9</accession>
<evidence type="ECO:0000313" key="2">
    <source>
        <dbReference type="EMBL" id="BFF88967.1"/>
    </source>
</evidence>
<proteinExistence type="predicted"/>
<keyword evidence="1" id="KW-0812">Transmembrane</keyword>
<evidence type="ECO:0000256" key="1">
    <source>
        <dbReference type="SAM" id="Phobius"/>
    </source>
</evidence>
<evidence type="ECO:0000313" key="3">
    <source>
        <dbReference type="Proteomes" id="UP001500889"/>
    </source>
</evidence>